<dbReference type="PANTHER" id="PTHR31230">
    <property type="entry name" value="MYELOID-DERIVED GROWTH FACTOR MYDGF"/>
    <property type="match status" value="1"/>
</dbReference>
<reference evidence="2" key="1">
    <citation type="submission" date="2024-06" db="EMBL/GenBank/DDBJ databases">
        <authorList>
            <person name="Liu X."/>
            <person name="Lenzi L."/>
            <person name="Haldenby T S."/>
            <person name="Uol C."/>
        </authorList>
    </citation>
    <scope>NUCLEOTIDE SEQUENCE</scope>
</reference>
<dbReference type="AlphaFoldDB" id="A0AAV2TYP5"/>
<evidence type="ECO:0000256" key="1">
    <source>
        <dbReference type="SAM" id="SignalP"/>
    </source>
</evidence>
<feature type="signal peptide" evidence="1">
    <location>
        <begin position="1"/>
        <end position="19"/>
    </location>
</feature>
<dbReference type="GO" id="GO:0005615">
    <property type="term" value="C:extracellular space"/>
    <property type="evidence" value="ECO:0007669"/>
    <property type="project" value="TreeGrafter"/>
</dbReference>
<sequence>MDFRDVFTWVLLTLANCYADELKKEFSVTPGGRKYSVSLSRDDIKCTFTYACQGGTNENWQMTFLKIRGDSNYGCRVERAGEGRSYLFFQSFELSIEPPHQLLTGTAWDNTKRLLPVEEYKVNRESGVVHHMEGKFQSELNGVSLEFLKPAHEEM</sequence>
<protein>
    <recommendedName>
        <fullName evidence="4">Myeloid-derived growth factor</fullName>
    </recommendedName>
</protein>
<dbReference type="PANTHER" id="PTHR31230:SF1">
    <property type="entry name" value="MYELOID-DERIVED GROWTH FACTOR"/>
    <property type="match status" value="1"/>
</dbReference>
<keyword evidence="1" id="KW-0732">Signal</keyword>
<dbReference type="InterPro" id="IPR018887">
    <property type="entry name" value="MYDGF"/>
</dbReference>
<accession>A0AAV2TYP5</accession>
<evidence type="ECO:0000313" key="3">
    <source>
        <dbReference type="Proteomes" id="UP001497525"/>
    </source>
</evidence>
<dbReference type="Proteomes" id="UP001497525">
    <property type="component" value="Unassembled WGS sequence"/>
</dbReference>
<gene>
    <name evidence="2" type="ORF">CDAUBV1_LOCUS16443</name>
</gene>
<evidence type="ECO:0000313" key="2">
    <source>
        <dbReference type="EMBL" id="CAL5141178.1"/>
    </source>
</evidence>
<comment type="caution">
    <text evidence="2">The sequence shown here is derived from an EMBL/GenBank/DDBJ whole genome shotgun (WGS) entry which is preliminary data.</text>
</comment>
<evidence type="ECO:0008006" key="4">
    <source>
        <dbReference type="Google" id="ProtNLM"/>
    </source>
</evidence>
<dbReference type="EMBL" id="CAXLJL010000822">
    <property type="protein sequence ID" value="CAL5141178.1"/>
    <property type="molecule type" value="Genomic_DNA"/>
</dbReference>
<dbReference type="Pfam" id="PF10572">
    <property type="entry name" value="UPF0556"/>
    <property type="match status" value="1"/>
</dbReference>
<proteinExistence type="predicted"/>
<feature type="chain" id="PRO_5043943267" description="Myeloid-derived growth factor" evidence="1">
    <location>
        <begin position="20"/>
        <end position="155"/>
    </location>
</feature>
<name>A0AAV2TYP5_CALDB</name>
<organism evidence="2 3">
    <name type="scientific">Calicophoron daubneyi</name>
    <name type="common">Rumen fluke</name>
    <name type="synonym">Paramphistomum daubneyi</name>
    <dbReference type="NCBI Taxonomy" id="300641"/>
    <lineage>
        <taxon>Eukaryota</taxon>
        <taxon>Metazoa</taxon>
        <taxon>Spiralia</taxon>
        <taxon>Lophotrochozoa</taxon>
        <taxon>Platyhelminthes</taxon>
        <taxon>Trematoda</taxon>
        <taxon>Digenea</taxon>
        <taxon>Plagiorchiida</taxon>
        <taxon>Pronocephalata</taxon>
        <taxon>Paramphistomoidea</taxon>
        <taxon>Paramphistomidae</taxon>
        <taxon>Calicophoron</taxon>
    </lineage>
</organism>